<dbReference type="Proteomes" id="UP000588586">
    <property type="component" value="Unassembled WGS sequence"/>
</dbReference>
<dbReference type="AlphaFoldDB" id="A0A849H7X8"/>
<evidence type="ECO:0000256" key="1">
    <source>
        <dbReference type="ARBA" id="ARBA00010688"/>
    </source>
</evidence>
<keyword evidence="3" id="KW-0547">Nucleotide-binding</keyword>
<dbReference type="Gene3D" id="3.40.1190.20">
    <property type="match status" value="1"/>
</dbReference>
<keyword evidence="8" id="KW-1185">Reference proteome</keyword>
<reference evidence="7 8" key="1">
    <citation type="submission" date="2020-04" db="EMBL/GenBank/DDBJ databases">
        <title>Knoellia sp. isolate from air conditioner.</title>
        <authorList>
            <person name="Chea S."/>
            <person name="Kim D.-U."/>
        </authorList>
    </citation>
    <scope>NUCLEOTIDE SEQUENCE [LARGE SCALE GENOMIC DNA]</scope>
    <source>
        <strain evidence="7 8">DB2414S</strain>
    </source>
</reference>
<sequence length="305" mass="31429">MTNRLLVVGEALVDIVQDQTGDRAEHVGGSPANVAMGLARLDHRVDFACWLGRDPRGERIAAHLARHGVTVLPESFGADPTTTAVATLDAHGAATYDFDLHWDLPQVTIPAGTGHIHTGSIGAVLDPGAASVLAAIDEVRTQGTVSYDPNIRPGIMGELAAVRPKVEDLIGRSDVVKASDDDLQLLYPDLATEEVLGRWVSAGPGLAVVTRGAAGVMFRVASSDEVTTVPTLAEHVVDTVGAGDSFMAGLVSGLVAAGLLGDAGARDRLATATLDDVRPAVERGLATSAVTVGKAGAYAPSLDEL</sequence>
<dbReference type="InterPro" id="IPR002173">
    <property type="entry name" value="Carboh/pur_kinase_PfkB_CS"/>
</dbReference>
<dbReference type="PANTHER" id="PTHR43085">
    <property type="entry name" value="HEXOKINASE FAMILY MEMBER"/>
    <property type="match status" value="1"/>
</dbReference>
<dbReference type="GO" id="GO:0016301">
    <property type="term" value="F:kinase activity"/>
    <property type="evidence" value="ECO:0007669"/>
    <property type="project" value="UniProtKB-KW"/>
</dbReference>
<evidence type="ECO:0000256" key="4">
    <source>
        <dbReference type="ARBA" id="ARBA00022777"/>
    </source>
</evidence>
<protein>
    <submittedName>
        <fullName evidence="7">Carbohydrate kinase</fullName>
    </submittedName>
</protein>
<organism evidence="7 8">
    <name type="scientific">Knoellia koreensis</name>
    <dbReference type="NCBI Taxonomy" id="2730921"/>
    <lineage>
        <taxon>Bacteria</taxon>
        <taxon>Bacillati</taxon>
        <taxon>Actinomycetota</taxon>
        <taxon>Actinomycetes</taxon>
        <taxon>Micrococcales</taxon>
        <taxon>Intrasporangiaceae</taxon>
        <taxon>Knoellia</taxon>
    </lineage>
</organism>
<evidence type="ECO:0000259" key="6">
    <source>
        <dbReference type="Pfam" id="PF00294"/>
    </source>
</evidence>
<dbReference type="SUPFAM" id="SSF53613">
    <property type="entry name" value="Ribokinase-like"/>
    <property type="match status" value="1"/>
</dbReference>
<feature type="domain" description="Carbohydrate kinase PfkB" evidence="6">
    <location>
        <begin position="4"/>
        <end position="300"/>
    </location>
</feature>
<accession>A0A849H7X8</accession>
<comment type="similarity">
    <text evidence="1">Belongs to the carbohydrate kinase PfkB family.</text>
</comment>
<dbReference type="GO" id="GO:0005524">
    <property type="term" value="F:ATP binding"/>
    <property type="evidence" value="ECO:0007669"/>
    <property type="project" value="UniProtKB-KW"/>
</dbReference>
<dbReference type="InterPro" id="IPR050306">
    <property type="entry name" value="PfkB_Carbo_kinase"/>
</dbReference>
<proteinExistence type="inferred from homology"/>
<dbReference type="PROSITE" id="PS00584">
    <property type="entry name" value="PFKB_KINASES_2"/>
    <property type="match status" value="1"/>
</dbReference>
<keyword evidence="5" id="KW-0067">ATP-binding</keyword>
<evidence type="ECO:0000313" key="8">
    <source>
        <dbReference type="Proteomes" id="UP000588586"/>
    </source>
</evidence>
<dbReference type="EMBL" id="JABEPQ010000001">
    <property type="protein sequence ID" value="NNM45960.1"/>
    <property type="molecule type" value="Genomic_DNA"/>
</dbReference>
<evidence type="ECO:0000256" key="2">
    <source>
        <dbReference type="ARBA" id="ARBA00022679"/>
    </source>
</evidence>
<dbReference type="InterPro" id="IPR011611">
    <property type="entry name" value="PfkB_dom"/>
</dbReference>
<comment type="caution">
    <text evidence="7">The sequence shown here is derived from an EMBL/GenBank/DDBJ whole genome shotgun (WGS) entry which is preliminary data.</text>
</comment>
<name>A0A849H7X8_9MICO</name>
<evidence type="ECO:0000313" key="7">
    <source>
        <dbReference type="EMBL" id="NNM45960.1"/>
    </source>
</evidence>
<keyword evidence="2" id="KW-0808">Transferase</keyword>
<dbReference type="Pfam" id="PF00294">
    <property type="entry name" value="PfkB"/>
    <property type="match status" value="1"/>
</dbReference>
<evidence type="ECO:0000256" key="5">
    <source>
        <dbReference type="ARBA" id="ARBA00022840"/>
    </source>
</evidence>
<dbReference type="RefSeq" id="WP_171243160.1">
    <property type="nucleotide sequence ID" value="NZ_JABEPQ010000001.1"/>
</dbReference>
<gene>
    <name evidence="7" type="ORF">HJG52_08060</name>
</gene>
<keyword evidence="4 7" id="KW-0418">Kinase</keyword>
<dbReference type="PANTHER" id="PTHR43085:SF1">
    <property type="entry name" value="PSEUDOURIDINE KINASE-RELATED"/>
    <property type="match status" value="1"/>
</dbReference>
<evidence type="ECO:0000256" key="3">
    <source>
        <dbReference type="ARBA" id="ARBA00022741"/>
    </source>
</evidence>
<dbReference type="InterPro" id="IPR029056">
    <property type="entry name" value="Ribokinase-like"/>
</dbReference>